<name>A0ABY4YTC0_9MICO</name>
<dbReference type="RefSeq" id="WP_252592955.1">
    <property type="nucleotide sequence ID" value="NZ_CP099489.1"/>
</dbReference>
<reference evidence="1" key="1">
    <citation type="submission" date="2022-06" db="EMBL/GenBank/DDBJ databases">
        <title>Ornithinimicrobium HY1793.</title>
        <authorList>
            <person name="Huang Y."/>
        </authorList>
    </citation>
    <scope>NUCLEOTIDE SEQUENCE</scope>
    <source>
        <strain evidence="1">HY1793</strain>
    </source>
</reference>
<keyword evidence="2" id="KW-1185">Reference proteome</keyword>
<gene>
    <name evidence="1" type="ORF">NF556_20055</name>
</gene>
<dbReference type="InterPro" id="IPR027417">
    <property type="entry name" value="P-loop_NTPase"/>
</dbReference>
<dbReference type="Proteomes" id="UP001056455">
    <property type="component" value="Chromosome"/>
</dbReference>
<dbReference type="Pfam" id="PF13238">
    <property type="entry name" value="AAA_18"/>
    <property type="match status" value="1"/>
</dbReference>
<evidence type="ECO:0000313" key="1">
    <source>
        <dbReference type="EMBL" id="USQ79851.1"/>
    </source>
</evidence>
<dbReference type="Gene3D" id="3.40.50.300">
    <property type="entry name" value="P-loop containing nucleotide triphosphate hydrolases"/>
    <property type="match status" value="2"/>
</dbReference>
<dbReference type="EMBL" id="CP099489">
    <property type="protein sequence ID" value="USQ79851.1"/>
    <property type="molecule type" value="Genomic_DNA"/>
</dbReference>
<dbReference type="SUPFAM" id="SSF52540">
    <property type="entry name" value="P-loop containing nucleoside triphosphate hydrolases"/>
    <property type="match status" value="1"/>
</dbReference>
<sequence length="181" mass="19956">MTEPTQGQPGPDRTGLRPRRLRILLTGMSAVGKSTLVHRLRELGHEAVDLDDSCTTESIGLPGEVLWLEDRVRELLDGPQELLFIAGCASNQGVFRDDFDRTVLLSAPPDVIRQRLRERDTNPFGKTPEQEATVLADQVEVEPLLRQIADQEIVTTGSLEEAVAQVLAVSDAARESRAEHV</sequence>
<accession>A0ABY4YTC0</accession>
<evidence type="ECO:0000313" key="2">
    <source>
        <dbReference type="Proteomes" id="UP001056455"/>
    </source>
</evidence>
<proteinExistence type="predicted"/>
<protein>
    <submittedName>
        <fullName evidence="1">AAA family ATPase</fullName>
    </submittedName>
</protein>
<organism evidence="1 2">
    <name type="scientific">Ornithinimicrobium faecis</name>
    <dbReference type="NCBI Taxonomy" id="2934158"/>
    <lineage>
        <taxon>Bacteria</taxon>
        <taxon>Bacillati</taxon>
        <taxon>Actinomycetota</taxon>
        <taxon>Actinomycetes</taxon>
        <taxon>Micrococcales</taxon>
        <taxon>Ornithinimicrobiaceae</taxon>
        <taxon>Ornithinimicrobium</taxon>
    </lineage>
</organism>